<dbReference type="Proteomes" id="UP000076925">
    <property type="component" value="Unassembled WGS sequence"/>
</dbReference>
<sequence length="351" mass="39850">MGNFVTRSTRNQSKSTPPKSEFVQVVEKYLQEAGWTNQELMNEIQVGETQFYRWARGDSVPRKAIVNRIAVSLARRLDQTRQKLPHDPFPASDEIDGIVNELLEAAGYRSAVKGKGADYSWHEIAKNQSWTLGYTEVPTWSQIPDKPGSPPTGLAIKYAEQIGRLLGINTIWEYLTWQEMPLAIRERRVHGIAPFFLALPERFFDYRFSQSCREEPFSLSAVLVPVQGENFAMLEDLPNRRVQLLHVRGEIGSWAAAVLSDSYQHQEFEDRKKAISHLLATAGRANDVIPVFLSDSLTCQYISNENNLQVIKIERLKNIKTAPAFAFHPDEKKLTTAVNSAIEILPKIQIK</sequence>
<comment type="caution">
    <text evidence="1">The sequence shown here is derived from an EMBL/GenBank/DDBJ whole genome shotgun (WGS) entry which is preliminary data.</text>
</comment>
<protein>
    <submittedName>
        <fullName evidence="1">Uncharacterized protein</fullName>
    </submittedName>
</protein>
<dbReference type="AlphaFoldDB" id="A0A139X564"/>
<evidence type="ECO:0000313" key="1">
    <source>
        <dbReference type="EMBL" id="KYC39783.1"/>
    </source>
</evidence>
<organism evidence="1 2">
    <name type="scientific">Scytonema hofmannii PCC 7110</name>
    <dbReference type="NCBI Taxonomy" id="128403"/>
    <lineage>
        <taxon>Bacteria</taxon>
        <taxon>Bacillati</taxon>
        <taxon>Cyanobacteriota</taxon>
        <taxon>Cyanophyceae</taxon>
        <taxon>Nostocales</taxon>
        <taxon>Scytonemataceae</taxon>
        <taxon>Scytonema</taxon>
    </lineage>
</organism>
<proteinExistence type="predicted"/>
<name>A0A139X564_9CYAN</name>
<dbReference type="EMBL" id="ANNX02000032">
    <property type="protein sequence ID" value="KYC39783.1"/>
    <property type="molecule type" value="Genomic_DNA"/>
</dbReference>
<dbReference type="InterPro" id="IPR010982">
    <property type="entry name" value="Lambda_DNA-bd_dom_sf"/>
</dbReference>
<dbReference type="Gene3D" id="1.10.260.40">
    <property type="entry name" value="lambda repressor-like DNA-binding domains"/>
    <property type="match status" value="1"/>
</dbReference>
<reference evidence="1 2" key="1">
    <citation type="journal article" date="2013" name="Genome Biol. Evol.">
        <title>Genomes of Stigonematalean cyanobacteria (subsection V) and the evolution of oxygenic photosynthesis from prokaryotes to plastids.</title>
        <authorList>
            <person name="Dagan T."/>
            <person name="Roettger M."/>
            <person name="Stucken K."/>
            <person name="Landan G."/>
            <person name="Koch R."/>
            <person name="Major P."/>
            <person name="Gould S.B."/>
            <person name="Goremykin V.V."/>
            <person name="Rippka R."/>
            <person name="Tandeau de Marsac N."/>
            <person name="Gugger M."/>
            <person name="Lockhart P.J."/>
            <person name="Allen J.F."/>
            <person name="Brune I."/>
            <person name="Maus I."/>
            <person name="Puhler A."/>
            <person name="Martin W.F."/>
        </authorList>
    </citation>
    <scope>NUCLEOTIDE SEQUENCE [LARGE SCALE GENOMIC DNA]</scope>
    <source>
        <strain evidence="1 2">PCC 7110</strain>
    </source>
</reference>
<accession>A0A139X564</accession>
<gene>
    <name evidence="1" type="ORF">WA1_29975</name>
</gene>
<dbReference type="STRING" id="128403.WA1_29975"/>
<evidence type="ECO:0000313" key="2">
    <source>
        <dbReference type="Proteomes" id="UP000076925"/>
    </source>
</evidence>
<dbReference type="SUPFAM" id="SSF53850">
    <property type="entry name" value="Periplasmic binding protein-like II"/>
    <property type="match status" value="1"/>
</dbReference>
<dbReference type="Gene3D" id="3.40.190.10">
    <property type="entry name" value="Periplasmic binding protein-like II"/>
    <property type="match status" value="2"/>
</dbReference>
<keyword evidence="2" id="KW-1185">Reference proteome</keyword>
<dbReference type="GO" id="GO:0003677">
    <property type="term" value="F:DNA binding"/>
    <property type="evidence" value="ECO:0007669"/>
    <property type="project" value="InterPro"/>
</dbReference>